<protein>
    <recommendedName>
        <fullName evidence="12">LisH domain-containing protein</fullName>
    </recommendedName>
</protein>
<feature type="transmembrane region" description="Helical" evidence="9">
    <location>
        <begin position="122"/>
        <end position="142"/>
    </location>
</feature>
<evidence type="ECO:0000256" key="4">
    <source>
        <dbReference type="ARBA" id="ARBA00023015"/>
    </source>
</evidence>
<dbReference type="Proteomes" id="UP000235145">
    <property type="component" value="Unassembled WGS sequence"/>
</dbReference>
<keyword evidence="9" id="KW-0812">Transmembrane</keyword>
<evidence type="ECO:0008006" key="12">
    <source>
        <dbReference type="Google" id="ProtNLM"/>
    </source>
</evidence>
<dbReference type="AlphaFoldDB" id="A0A9R1XPV0"/>
<feature type="repeat" description="WD" evidence="7">
    <location>
        <begin position="528"/>
        <end position="569"/>
    </location>
</feature>
<dbReference type="GO" id="GO:0000118">
    <property type="term" value="C:histone deacetylase complex"/>
    <property type="evidence" value="ECO:0000318"/>
    <property type="project" value="GO_Central"/>
</dbReference>
<proteinExistence type="predicted"/>
<dbReference type="InterPro" id="IPR019775">
    <property type="entry name" value="WD40_repeat_CS"/>
</dbReference>
<reference evidence="10 11" key="1">
    <citation type="journal article" date="2017" name="Nat. Commun.">
        <title>Genome assembly with in vitro proximity ligation data and whole-genome triplication in lettuce.</title>
        <authorList>
            <person name="Reyes-Chin-Wo S."/>
            <person name="Wang Z."/>
            <person name="Yang X."/>
            <person name="Kozik A."/>
            <person name="Arikit S."/>
            <person name="Song C."/>
            <person name="Xia L."/>
            <person name="Froenicke L."/>
            <person name="Lavelle D.O."/>
            <person name="Truco M.J."/>
            <person name="Xia R."/>
            <person name="Zhu S."/>
            <person name="Xu C."/>
            <person name="Xu H."/>
            <person name="Xu X."/>
            <person name="Cox K."/>
            <person name="Korf I."/>
            <person name="Meyers B.C."/>
            <person name="Michelmore R.W."/>
        </authorList>
    </citation>
    <scope>NUCLEOTIDE SEQUENCE [LARGE SCALE GENOMIC DNA]</scope>
    <source>
        <strain evidence="11">cv. Salinas</strain>
        <tissue evidence="10">Seedlings</tissue>
    </source>
</reference>
<dbReference type="CDD" id="cd00200">
    <property type="entry name" value="WD40"/>
    <property type="match status" value="1"/>
</dbReference>
<keyword evidence="2 7" id="KW-0853">WD repeat</keyword>
<keyword evidence="9" id="KW-0472">Membrane</keyword>
<dbReference type="Gene3D" id="2.130.10.10">
    <property type="entry name" value="YVTN repeat-like/Quinoprotein amine dehydrogenase"/>
    <property type="match status" value="1"/>
</dbReference>
<keyword evidence="5" id="KW-0804">Transcription</keyword>
<dbReference type="InterPro" id="IPR006594">
    <property type="entry name" value="LisH"/>
</dbReference>
<evidence type="ECO:0000256" key="6">
    <source>
        <dbReference type="ARBA" id="ARBA00023242"/>
    </source>
</evidence>
<comment type="subcellular location">
    <subcellularLocation>
        <location evidence="1">Nucleus</location>
    </subcellularLocation>
</comment>
<dbReference type="InterPro" id="IPR020472">
    <property type="entry name" value="WD40_PAC1"/>
</dbReference>
<sequence length="604" mass="68809">MLAIFPAWFIIEDDEARNVSFIPFLKLWLLFNPIVPFFHLLSYQISPRNMSSITAAELNYIVHRYLTESGFQHTAFNFGFEAAINKSTIDGTKVPRGALVTIVQKGIRYLEMEANLNDVSMLTLHLFFSYFLLSIAILIISFQDCQNDTEVDEDFSFIQPFDLITKNVNQLRQIVQERRKGKQKEKESVEKEKDVKDKPIKRKLRKLIIDDDDEEEEKNVQNLPKGPTQLDISTSSTPQTRVRILKSEVLNLKGHTDGVLDCAWHPSGSLLASVSEDSTGRIWTIPERSNDRYSLQHGPIKSVELKHSKGRTKEKNKDVTTLHWNMDGTLLATGSIDGKARIWSTNGELKRTLIKHKGPVYCIKWNQKGDYLVTGSKDETAIVWEKKDYGSQQFKFHSGPILDVDWRNNYSFASSSTDHMIHVCNIGENQPVKIFSGHQGEVNCVKWDPTGSLLASCSDDTTAKIWSMKQEKHIHDLRYHTKEIYSVKWSPTGPGTINPNKKLLLASASFDSTINLWDVEYGRTVVNMNGHRDCVHTLSFSPDGEYLASGSMDRFLHIWSVKDGKIVKSYNSNGSIFEVCWNKEGDRIAACTNNNSVFVLDFRK</sequence>
<dbReference type="Gene3D" id="1.20.960.30">
    <property type="match status" value="1"/>
</dbReference>
<evidence type="ECO:0000313" key="11">
    <source>
        <dbReference type="Proteomes" id="UP000235145"/>
    </source>
</evidence>
<dbReference type="InterPro" id="IPR045183">
    <property type="entry name" value="Ebi-like"/>
</dbReference>
<dbReference type="PROSITE" id="PS50896">
    <property type="entry name" value="LISH"/>
    <property type="match status" value="1"/>
</dbReference>
<evidence type="ECO:0000256" key="2">
    <source>
        <dbReference type="ARBA" id="ARBA00022574"/>
    </source>
</evidence>
<dbReference type="PRINTS" id="PR00320">
    <property type="entry name" value="GPROTEINBRPT"/>
</dbReference>
<dbReference type="InterPro" id="IPR036322">
    <property type="entry name" value="WD40_repeat_dom_sf"/>
</dbReference>
<keyword evidence="4" id="KW-0805">Transcription regulation</keyword>
<dbReference type="Pfam" id="PF00400">
    <property type="entry name" value="WD40"/>
    <property type="match status" value="6"/>
</dbReference>
<evidence type="ECO:0000256" key="9">
    <source>
        <dbReference type="SAM" id="Phobius"/>
    </source>
</evidence>
<feature type="repeat" description="WD" evidence="7">
    <location>
        <begin position="353"/>
        <end position="385"/>
    </location>
</feature>
<evidence type="ECO:0000256" key="7">
    <source>
        <dbReference type="PROSITE-ProRule" id="PRU00221"/>
    </source>
</evidence>
<dbReference type="InterPro" id="IPR015943">
    <property type="entry name" value="WD40/YVTN_repeat-like_dom_sf"/>
</dbReference>
<dbReference type="SUPFAM" id="SSF50978">
    <property type="entry name" value="WD40 repeat-like"/>
    <property type="match status" value="1"/>
</dbReference>
<keyword evidence="11" id="KW-1185">Reference proteome</keyword>
<dbReference type="PROSITE" id="PS50082">
    <property type="entry name" value="WD_REPEATS_2"/>
    <property type="match status" value="6"/>
</dbReference>
<feature type="repeat" description="WD" evidence="7">
    <location>
        <begin position="252"/>
        <end position="293"/>
    </location>
</feature>
<dbReference type="SMART" id="SM00320">
    <property type="entry name" value="WD40"/>
    <property type="match status" value="8"/>
</dbReference>
<dbReference type="InterPro" id="IPR001680">
    <property type="entry name" value="WD40_rpt"/>
</dbReference>
<dbReference type="PANTHER" id="PTHR22846">
    <property type="entry name" value="WD40 REPEAT PROTEIN"/>
    <property type="match status" value="1"/>
</dbReference>
<keyword evidence="6" id="KW-0539">Nucleus</keyword>
<evidence type="ECO:0000256" key="3">
    <source>
        <dbReference type="ARBA" id="ARBA00022737"/>
    </source>
</evidence>
<accession>A0A9R1XPV0</accession>
<evidence type="ECO:0000256" key="8">
    <source>
        <dbReference type="SAM" id="MobiDB-lite"/>
    </source>
</evidence>
<dbReference type="PROSITE" id="PS50294">
    <property type="entry name" value="WD_REPEATS_REGION"/>
    <property type="match status" value="5"/>
</dbReference>
<dbReference type="Pfam" id="PF08513">
    <property type="entry name" value="LisH"/>
    <property type="match status" value="1"/>
</dbReference>
<feature type="repeat" description="WD" evidence="7">
    <location>
        <begin position="435"/>
        <end position="476"/>
    </location>
</feature>
<keyword evidence="3" id="KW-0677">Repeat</keyword>
<feature type="region of interest" description="Disordered" evidence="8">
    <location>
        <begin position="215"/>
        <end position="237"/>
    </location>
</feature>
<keyword evidence="9" id="KW-1133">Transmembrane helix</keyword>
<feature type="transmembrane region" description="Helical" evidence="9">
    <location>
        <begin position="20"/>
        <end position="41"/>
    </location>
</feature>
<gene>
    <name evidence="10" type="ORF">LSAT_V11C200080830</name>
</gene>
<evidence type="ECO:0000313" key="10">
    <source>
        <dbReference type="EMBL" id="KAJ0221301.1"/>
    </source>
</evidence>
<dbReference type="PANTHER" id="PTHR22846:SF2">
    <property type="entry name" value="F-BOX-LIKE_WD REPEAT-CONTAINING PROTEIN EBI"/>
    <property type="match status" value="1"/>
</dbReference>
<comment type="caution">
    <text evidence="10">The sequence shown here is derived from an EMBL/GenBank/DDBJ whole genome shotgun (WGS) entry which is preliminary data.</text>
</comment>
<dbReference type="PROSITE" id="PS00678">
    <property type="entry name" value="WD_REPEATS_1"/>
    <property type="match status" value="1"/>
</dbReference>
<organism evidence="10 11">
    <name type="scientific">Lactuca sativa</name>
    <name type="common">Garden lettuce</name>
    <dbReference type="NCBI Taxonomy" id="4236"/>
    <lineage>
        <taxon>Eukaryota</taxon>
        <taxon>Viridiplantae</taxon>
        <taxon>Streptophyta</taxon>
        <taxon>Embryophyta</taxon>
        <taxon>Tracheophyta</taxon>
        <taxon>Spermatophyta</taxon>
        <taxon>Magnoliopsida</taxon>
        <taxon>eudicotyledons</taxon>
        <taxon>Gunneridae</taxon>
        <taxon>Pentapetalae</taxon>
        <taxon>asterids</taxon>
        <taxon>campanulids</taxon>
        <taxon>Asterales</taxon>
        <taxon>Asteraceae</taxon>
        <taxon>Cichorioideae</taxon>
        <taxon>Cichorieae</taxon>
        <taxon>Lactucinae</taxon>
        <taxon>Lactuca</taxon>
    </lineage>
</organism>
<feature type="repeat" description="WD" evidence="7">
    <location>
        <begin position="312"/>
        <end position="344"/>
    </location>
</feature>
<dbReference type="EMBL" id="NBSK02000002">
    <property type="protein sequence ID" value="KAJ0221301.1"/>
    <property type="molecule type" value="Genomic_DNA"/>
</dbReference>
<dbReference type="FunFam" id="2.130.10.10:FF:000218">
    <property type="entry name" value="WD40 repeat-containing protein HOS15"/>
    <property type="match status" value="1"/>
</dbReference>
<feature type="repeat" description="WD" evidence="7">
    <location>
        <begin position="477"/>
        <end position="527"/>
    </location>
</feature>
<evidence type="ECO:0000256" key="5">
    <source>
        <dbReference type="ARBA" id="ARBA00023163"/>
    </source>
</evidence>
<evidence type="ECO:0000256" key="1">
    <source>
        <dbReference type="ARBA" id="ARBA00004123"/>
    </source>
</evidence>
<dbReference type="FunFam" id="1.20.960.30:FF:000001">
    <property type="entry name" value="F-box-like/WD repeat-containing protein TBL1XR1"/>
    <property type="match status" value="1"/>
</dbReference>
<dbReference type="GO" id="GO:0006357">
    <property type="term" value="P:regulation of transcription by RNA polymerase II"/>
    <property type="evidence" value="ECO:0000318"/>
    <property type="project" value="GO_Central"/>
</dbReference>
<dbReference type="GO" id="GO:0003714">
    <property type="term" value="F:transcription corepressor activity"/>
    <property type="evidence" value="ECO:0000318"/>
    <property type="project" value="GO_Central"/>
</dbReference>
<name>A0A9R1XPV0_LACSA</name>